<name>A0A484N6V0_9ASTE</name>
<organism evidence="1 2">
    <name type="scientific">Cuscuta campestris</name>
    <dbReference type="NCBI Taxonomy" id="132261"/>
    <lineage>
        <taxon>Eukaryota</taxon>
        <taxon>Viridiplantae</taxon>
        <taxon>Streptophyta</taxon>
        <taxon>Embryophyta</taxon>
        <taxon>Tracheophyta</taxon>
        <taxon>Spermatophyta</taxon>
        <taxon>Magnoliopsida</taxon>
        <taxon>eudicotyledons</taxon>
        <taxon>Gunneridae</taxon>
        <taxon>Pentapetalae</taxon>
        <taxon>asterids</taxon>
        <taxon>lamiids</taxon>
        <taxon>Solanales</taxon>
        <taxon>Convolvulaceae</taxon>
        <taxon>Cuscuteae</taxon>
        <taxon>Cuscuta</taxon>
        <taxon>Cuscuta subgen. Grammica</taxon>
        <taxon>Cuscuta sect. Cleistogrammica</taxon>
    </lineage>
</organism>
<gene>
    <name evidence="1" type="ORF">CCAM_LOCUS38801</name>
</gene>
<evidence type="ECO:0000313" key="2">
    <source>
        <dbReference type="Proteomes" id="UP000595140"/>
    </source>
</evidence>
<dbReference type="EMBL" id="OOIL02006272">
    <property type="protein sequence ID" value="VFQ97025.1"/>
    <property type="molecule type" value="Genomic_DNA"/>
</dbReference>
<evidence type="ECO:0000313" key="1">
    <source>
        <dbReference type="EMBL" id="VFQ97025.1"/>
    </source>
</evidence>
<reference evidence="1 2" key="1">
    <citation type="submission" date="2018-04" db="EMBL/GenBank/DDBJ databases">
        <authorList>
            <person name="Vogel A."/>
        </authorList>
    </citation>
    <scope>NUCLEOTIDE SEQUENCE [LARGE SCALE GENOMIC DNA]</scope>
</reference>
<dbReference type="OrthoDB" id="6500128at2759"/>
<sequence>MVQSTGAANAEYLQSLVLGVGEIKPEVDKQLDGVRRGLASSRWAAAAQYALGISLSSSQNDLIQLEIEDDVHILNKTKDAVVTLQGVLEGKHNNEIEETLDRYQVSKDRWWFALYRVVEGLATMSRLAPNRLQHGEFEFEGKSIDWDHAAM</sequence>
<proteinExistence type="predicted"/>
<protein>
    <submittedName>
        <fullName evidence="1">Uncharacterized protein</fullName>
    </submittedName>
</protein>
<dbReference type="Proteomes" id="UP000595140">
    <property type="component" value="Unassembled WGS sequence"/>
</dbReference>
<accession>A0A484N6V0</accession>
<dbReference type="AlphaFoldDB" id="A0A484N6V0"/>
<keyword evidence="2" id="KW-1185">Reference proteome</keyword>